<name>E4TSF7_MARTH</name>
<dbReference type="EMBL" id="CP002349">
    <property type="protein sequence ID" value="ADR22874.1"/>
    <property type="molecule type" value="Genomic_DNA"/>
</dbReference>
<dbReference type="KEGG" id="mtt:Ftrac_2898"/>
<dbReference type="Proteomes" id="UP000008720">
    <property type="component" value="Chromosome"/>
</dbReference>
<dbReference type="AlphaFoldDB" id="E4TSF7"/>
<dbReference type="PROSITE" id="PS51257">
    <property type="entry name" value="PROKAR_LIPOPROTEIN"/>
    <property type="match status" value="1"/>
</dbReference>
<dbReference type="InterPro" id="IPR011990">
    <property type="entry name" value="TPR-like_helical_dom_sf"/>
</dbReference>
<evidence type="ECO:0000313" key="1">
    <source>
        <dbReference type="EMBL" id="ADR22874.1"/>
    </source>
</evidence>
<dbReference type="HOGENOM" id="CLU_025928_1_0_10"/>
<proteinExistence type="predicted"/>
<evidence type="ECO:0008006" key="3">
    <source>
        <dbReference type="Google" id="ProtNLM"/>
    </source>
</evidence>
<accession>E4TSF7</accession>
<dbReference type="Pfam" id="PF12771">
    <property type="entry name" value="SusD-like_2"/>
    <property type="match status" value="1"/>
</dbReference>
<dbReference type="InterPro" id="IPR041662">
    <property type="entry name" value="SusD-like_2"/>
</dbReference>
<protein>
    <recommendedName>
        <fullName evidence="3">Lipoprotein</fullName>
    </recommendedName>
</protein>
<dbReference type="eggNOG" id="COG4198">
    <property type="taxonomic scope" value="Bacteria"/>
</dbReference>
<dbReference type="RefSeq" id="WP_013455017.1">
    <property type="nucleotide sequence ID" value="NC_014759.1"/>
</dbReference>
<gene>
    <name evidence="1" type="ordered locus">Ftrac_2898</name>
</gene>
<evidence type="ECO:0000313" key="2">
    <source>
        <dbReference type="Proteomes" id="UP000008720"/>
    </source>
</evidence>
<keyword evidence="2" id="KW-1185">Reference proteome</keyword>
<reference evidence="1 2" key="1">
    <citation type="journal article" date="2011" name="Stand. Genomic Sci.">
        <title>Complete genome sequence of Marivirga tractuosa type strain (H-43).</title>
        <authorList>
            <person name="Pagani I."/>
            <person name="Chertkov O."/>
            <person name="Lapidus A."/>
            <person name="Lucas S."/>
            <person name="Del Rio T.G."/>
            <person name="Tice H."/>
            <person name="Copeland A."/>
            <person name="Cheng J.F."/>
            <person name="Nolan M."/>
            <person name="Saunders E."/>
            <person name="Pitluck S."/>
            <person name="Held B."/>
            <person name="Goodwin L."/>
            <person name="Liolios K."/>
            <person name="Ovchinikova G."/>
            <person name="Ivanova N."/>
            <person name="Mavromatis K."/>
            <person name="Pati A."/>
            <person name="Chen A."/>
            <person name="Palaniappan K."/>
            <person name="Land M."/>
            <person name="Hauser L."/>
            <person name="Jeffries C.D."/>
            <person name="Detter J.C."/>
            <person name="Han C."/>
            <person name="Tapia R."/>
            <person name="Ngatchou-Djao O.D."/>
            <person name="Rohde M."/>
            <person name="Goker M."/>
            <person name="Spring S."/>
            <person name="Sikorski J."/>
            <person name="Woyke T."/>
            <person name="Bristow J."/>
            <person name="Eisen J.A."/>
            <person name="Markowitz V."/>
            <person name="Hugenholtz P."/>
            <person name="Klenk H.P."/>
            <person name="Kyrpides N.C."/>
        </authorList>
    </citation>
    <scope>NUCLEOTIDE SEQUENCE [LARGE SCALE GENOMIC DNA]</scope>
    <source>
        <strain evidence="2">ATCC 23168 / DSM 4126 / NBRC 15989 / NCIMB 1408 / VKM B-1430 / H-43</strain>
    </source>
</reference>
<dbReference type="Gene3D" id="1.25.40.390">
    <property type="match status" value="1"/>
</dbReference>
<sequence>MKNFKNIIDMKILEKIILLFIGVFVFTSCEEFEEFNENPNEPTDVSPSVLMPSAIRQSVNTMVNESFLLGNNIAQLTSKTLRTEADTYNWNAFPTFWEGLYGSLTDVKGVETEAIEAGNEQQEAAAIVLKSWIFANLTNAYGDIPYSEAITGDDNNLTPAYDTQESIYNDILAELDRASDLLANGSGSIEGDILYSGDATKWQKLANSLRLRLLMTAGDKISNAESQFSNIVSSGNIFTSNDDNAVLDYLNTFPNEFPLIPLKTGDFDAVAISETSLTVMETYGDPRLSRYARPDNDDYNNPEFSGAVSGAGSCGKSGSRLGAAYYNDGAQTLASDLGIGNANGIIMTYSEVEFLLAEAAAKGWINDDIETHYRAGIEASMAYYQVNYTPFGYNDFNDYYTNSGVAYSTATDIWEQKWLSLYFTGMEPFFEVRRWYVESGNSFNGIPFLDAPCDNLNNDNLPVRFRYPGQEQSLNSENYNEAVDRLGGSNDINASIWLVE</sequence>
<organism evidence="1 2">
    <name type="scientific">Marivirga tractuosa (strain ATCC 23168 / DSM 4126 / NBRC 15989 / NCIMB 1408 / VKM B-1430 / H-43)</name>
    <name type="common">Microscilla tractuosa</name>
    <name type="synonym">Flexibacter tractuosus</name>
    <dbReference type="NCBI Taxonomy" id="643867"/>
    <lineage>
        <taxon>Bacteria</taxon>
        <taxon>Pseudomonadati</taxon>
        <taxon>Bacteroidota</taxon>
        <taxon>Cytophagia</taxon>
        <taxon>Cytophagales</taxon>
        <taxon>Marivirgaceae</taxon>
        <taxon>Marivirga</taxon>
    </lineage>
</organism>
<dbReference type="STRING" id="643867.Ftrac_2898"/>
<dbReference type="SUPFAM" id="SSF48452">
    <property type="entry name" value="TPR-like"/>
    <property type="match status" value="1"/>
</dbReference>